<feature type="domain" description="EGF-like" evidence="2">
    <location>
        <begin position="33"/>
        <end position="70"/>
    </location>
</feature>
<dbReference type="SUPFAM" id="SSF57196">
    <property type="entry name" value="EGF/Laminin"/>
    <property type="match status" value="1"/>
</dbReference>
<dbReference type="PROSITE" id="PS00022">
    <property type="entry name" value="EGF_1"/>
    <property type="match status" value="1"/>
</dbReference>
<keyword evidence="3" id="KW-1185">Reference proteome</keyword>
<organism evidence="3 4">
    <name type="scientific">Meloidogyne hapla</name>
    <name type="common">Root-knot nematode worm</name>
    <dbReference type="NCBI Taxonomy" id="6305"/>
    <lineage>
        <taxon>Eukaryota</taxon>
        <taxon>Metazoa</taxon>
        <taxon>Ecdysozoa</taxon>
        <taxon>Nematoda</taxon>
        <taxon>Chromadorea</taxon>
        <taxon>Rhabditida</taxon>
        <taxon>Tylenchina</taxon>
        <taxon>Tylenchomorpha</taxon>
        <taxon>Tylenchoidea</taxon>
        <taxon>Meloidogynidae</taxon>
        <taxon>Meloidogyninae</taxon>
        <taxon>Meloidogyne</taxon>
    </lineage>
</organism>
<keyword evidence="1" id="KW-0245">EGF-like domain</keyword>
<evidence type="ECO:0000313" key="3">
    <source>
        <dbReference type="Proteomes" id="UP000095281"/>
    </source>
</evidence>
<dbReference type="PROSITE" id="PS01186">
    <property type="entry name" value="EGF_2"/>
    <property type="match status" value="1"/>
</dbReference>
<evidence type="ECO:0000313" key="4">
    <source>
        <dbReference type="WBParaSite" id="MhA1_Contig421.frz3.gene3"/>
    </source>
</evidence>
<reference evidence="4" key="1">
    <citation type="submission" date="2016-11" db="UniProtKB">
        <authorList>
            <consortium name="WormBaseParasite"/>
        </authorList>
    </citation>
    <scope>IDENTIFICATION</scope>
</reference>
<protein>
    <submittedName>
        <fullName evidence="4">EGF-like domain-containing protein</fullName>
    </submittedName>
</protein>
<feature type="disulfide bond" evidence="1">
    <location>
        <begin position="60"/>
        <end position="69"/>
    </location>
</feature>
<dbReference type="InterPro" id="IPR000742">
    <property type="entry name" value="EGF"/>
</dbReference>
<name>A0A1I8BQJ0_MELHA</name>
<evidence type="ECO:0000259" key="2">
    <source>
        <dbReference type="PROSITE" id="PS50026"/>
    </source>
</evidence>
<keyword evidence="1" id="KW-1015">Disulfide bond</keyword>
<dbReference type="PROSITE" id="PS50026">
    <property type="entry name" value="EGF_3"/>
    <property type="match status" value="1"/>
</dbReference>
<sequence>MPCCDYSSSSESSESDERGIILAIGIKNKVPEKAATCFGDSGCNDHGWCLASSNSSQCICRSGWSGKYCQKKD</sequence>
<accession>A0A1I8BQJ0</accession>
<proteinExistence type="predicted"/>
<dbReference type="AlphaFoldDB" id="A0A1I8BQJ0"/>
<dbReference type="Proteomes" id="UP000095281">
    <property type="component" value="Unplaced"/>
</dbReference>
<dbReference type="WBParaSite" id="MhA1_Contig421.frz3.gene3">
    <property type="protein sequence ID" value="MhA1_Contig421.frz3.gene3"/>
    <property type="gene ID" value="MhA1_Contig421.frz3.gene3"/>
</dbReference>
<comment type="caution">
    <text evidence="1">Lacks conserved residue(s) required for the propagation of feature annotation.</text>
</comment>
<dbReference type="Gene3D" id="2.10.25.10">
    <property type="entry name" value="Laminin"/>
    <property type="match status" value="1"/>
</dbReference>
<evidence type="ECO:0000256" key="1">
    <source>
        <dbReference type="PROSITE-ProRule" id="PRU00076"/>
    </source>
</evidence>